<feature type="region of interest" description="Disordered" evidence="1">
    <location>
        <begin position="338"/>
        <end position="405"/>
    </location>
</feature>
<dbReference type="AlphaFoldDB" id="A0A0A2KJH8"/>
<feature type="compositionally biased region" description="Acidic residues" evidence="1">
    <location>
        <begin position="343"/>
        <end position="360"/>
    </location>
</feature>
<protein>
    <submittedName>
        <fullName evidence="2">Uncharacterized protein</fullName>
    </submittedName>
</protein>
<reference evidence="2 3" key="1">
    <citation type="journal article" date="2015" name="Mol. Plant Microbe Interact.">
        <title>Genome, transcriptome, and functional analyses of Penicillium expansum provide new insights into secondary metabolism and pathogenicity.</title>
        <authorList>
            <person name="Ballester A.R."/>
            <person name="Marcet-Houben M."/>
            <person name="Levin E."/>
            <person name="Sela N."/>
            <person name="Selma-Lazaro C."/>
            <person name="Carmona L."/>
            <person name="Wisniewski M."/>
            <person name="Droby S."/>
            <person name="Gonzalez-Candelas L."/>
            <person name="Gabaldon T."/>
        </authorList>
    </citation>
    <scope>NUCLEOTIDE SEQUENCE [LARGE SCALE GENOMIC DNA]</scope>
    <source>
        <strain evidence="2 3">PHI-1</strain>
    </source>
</reference>
<dbReference type="Proteomes" id="UP000030104">
    <property type="component" value="Unassembled WGS sequence"/>
</dbReference>
<gene>
    <name evidence="2" type="ORF">PITC_029180</name>
</gene>
<feature type="compositionally biased region" description="Basic and acidic residues" evidence="1">
    <location>
        <begin position="369"/>
        <end position="387"/>
    </location>
</feature>
<name>A0A0A2KJH8_PENIT</name>
<dbReference type="OMA" id="WPENILR"/>
<dbReference type="PhylomeDB" id="A0A0A2KJH8"/>
<feature type="region of interest" description="Disordered" evidence="1">
    <location>
        <begin position="255"/>
        <end position="284"/>
    </location>
</feature>
<comment type="caution">
    <text evidence="2">The sequence shown here is derived from an EMBL/GenBank/DDBJ whole genome shotgun (WGS) entry which is preliminary data.</text>
</comment>
<evidence type="ECO:0000313" key="3">
    <source>
        <dbReference type="Proteomes" id="UP000030104"/>
    </source>
</evidence>
<feature type="region of interest" description="Disordered" evidence="1">
    <location>
        <begin position="134"/>
        <end position="170"/>
    </location>
</feature>
<accession>A0A0A2KJH8</accession>
<organism evidence="2 3">
    <name type="scientific">Penicillium italicum</name>
    <name type="common">Blue mold</name>
    <dbReference type="NCBI Taxonomy" id="40296"/>
    <lineage>
        <taxon>Eukaryota</taxon>
        <taxon>Fungi</taxon>
        <taxon>Dikarya</taxon>
        <taxon>Ascomycota</taxon>
        <taxon>Pezizomycotina</taxon>
        <taxon>Eurotiomycetes</taxon>
        <taxon>Eurotiomycetidae</taxon>
        <taxon>Eurotiales</taxon>
        <taxon>Aspergillaceae</taxon>
        <taxon>Penicillium</taxon>
    </lineage>
</organism>
<evidence type="ECO:0000313" key="2">
    <source>
        <dbReference type="EMBL" id="KGO67949.1"/>
    </source>
</evidence>
<dbReference type="EMBL" id="JQGA01001245">
    <property type="protein sequence ID" value="KGO67949.1"/>
    <property type="molecule type" value="Genomic_DNA"/>
</dbReference>
<dbReference type="HOGENOM" id="CLU_019419_1_0_1"/>
<dbReference type="OrthoDB" id="2351940at2759"/>
<keyword evidence="3" id="KW-1185">Reference proteome</keyword>
<proteinExistence type="predicted"/>
<evidence type="ECO:0000256" key="1">
    <source>
        <dbReference type="SAM" id="MobiDB-lite"/>
    </source>
</evidence>
<dbReference type="STRING" id="40296.A0A0A2KJH8"/>
<sequence length="473" mass="53477">MMSGNYDYPRASSSSSRRRSRTTRPDERQILPLQHLRNLVSERIRSGGHNAHNATLALETFNREFTEHLLDRADDHTNFERAAADVDHQSETADPTDPVRGIWLNQIRSERTRTTLSPDSHSLHHILPWQTLIPSPDGSLPRSPPLMPPSSQSGRDGQGRMKRRKLDTDDHREEFRGFDYGQYGQVVPGVLQMEIASCDGGSYDPDSACSRPENILDNNTSVYSTKEARCNLVLCHRGEAPFCLKKIVIKAPQCGFDAPGRSRRSGRRSGMQPSQEYLTGFRPPLQNLERTVLMSPHSAAVPHTAEDPQAQFRITTEYDENNEDSADDEDWRSALLERTQAEQMEDPSSDTDESPSDEEDPSSRNQRRRQVESERTRALSHVSEQRPRHTPSLVHPNPPAEPAHPTAEVLKPHARFFIEREKSMVTIKFDPPPSGRFILIKLWSPRAHGNIDIESIIAHGYAGPRFFPSIAAR</sequence>
<feature type="region of interest" description="Disordered" evidence="1">
    <location>
        <begin position="1"/>
        <end position="28"/>
    </location>
</feature>